<organism evidence="1 2">
    <name type="scientific">Caballeronia humi</name>
    <dbReference type="NCBI Taxonomy" id="326474"/>
    <lineage>
        <taxon>Bacteria</taxon>
        <taxon>Pseudomonadati</taxon>
        <taxon>Pseudomonadota</taxon>
        <taxon>Betaproteobacteria</taxon>
        <taxon>Burkholderiales</taxon>
        <taxon>Burkholderiaceae</taxon>
        <taxon>Caballeronia</taxon>
    </lineage>
</organism>
<gene>
    <name evidence="1" type="ORF">AWB65_05940</name>
</gene>
<name>A0A158J4L0_9BURK</name>
<evidence type="ECO:0000313" key="2">
    <source>
        <dbReference type="Proteomes" id="UP000054977"/>
    </source>
</evidence>
<proteinExistence type="predicted"/>
<dbReference type="Proteomes" id="UP000054977">
    <property type="component" value="Unassembled WGS sequence"/>
</dbReference>
<protein>
    <submittedName>
        <fullName evidence="1">Uncharacterized protein</fullName>
    </submittedName>
</protein>
<dbReference type="EMBL" id="FCNW02000058">
    <property type="protein sequence ID" value="SAL63766.1"/>
    <property type="molecule type" value="Genomic_DNA"/>
</dbReference>
<dbReference type="AlphaFoldDB" id="A0A158J4L0"/>
<evidence type="ECO:0000313" key="1">
    <source>
        <dbReference type="EMBL" id="SAL63766.1"/>
    </source>
</evidence>
<comment type="caution">
    <text evidence="1">The sequence shown here is derived from an EMBL/GenBank/DDBJ whole genome shotgun (WGS) entry which is preliminary data.</text>
</comment>
<sequence>MRVCQGGFGVSGDYVDSILMASNSIAISAPSVEYT</sequence>
<keyword evidence="2" id="KW-1185">Reference proteome</keyword>
<reference evidence="1" key="1">
    <citation type="submission" date="2016-01" db="EMBL/GenBank/DDBJ databases">
        <authorList>
            <person name="Peeters C."/>
        </authorList>
    </citation>
    <scope>NUCLEOTIDE SEQUENCE [LARGE SCALE GENOMIC DNA]</scope>
    <source>
        <strain evidence="1">LMG 22934</strain>
    </source>
</reference>
<accession>A0A158J4L0</accession>